<dbReference type="AlphaFoldDB" id="A0A6L9S2H1"/>
<evidence type="ECO:0000256" key="2">
    <source>
        <dbReference type="RuleBase" id="RU362080"/>
    </source>
</evidence>
<protein>
    <recommendedName>
        <fullName evidence="2">Antitoxin</fullName>
    </recommendedName>
</protein>
<dbReference type="Proteomes" id="UP000475214">
    <property type="component" value="Unassembled WGS sequence"/>
</dbReference>
<dbReference type="SUPFAM" id="SSF143120">
    <property type="entry name" value="YefM-like"/>
    <property type="match status" value="1"/>
</dbReference>
<comment type="function">
    <text evidence="2">Antitoxin component of a type II toxin-antitoxin (TA) system.</text>
</comment>
<keyword evidence="4" id="KW-1185">Reference proteome</keyword>
<evidence type="ECO:0000313" key="3">
    <source>
        <dbReference type="EMBL" id="NED99405.1"/>
    </source>
</evidence>
<evidence type="ECO:0000313" key="4">
    <source>
        <dbReference type="Proteomes" id="UP000475214"/>
    </source>
</evidence>
<dbReference type="NCBIfam" id="TIGR01552">
    <property type="entry name" value="phd_fam"/>
    <property type="match status" value="1"/>
</dbReference>
<dbReference type="Pfam" id="PF02604">
    <property type="entry name" value="PhdYeFM_antitox"/>
    <property type="match status" value="1"/>
</dbReference>
<accession>A0A6L9S2H1</accession>
<dbReference type="PANTHER" id="PTHR33713:SF9">
    <property type="entry name" value="ANTITOXIN"/>
    <property type="match status" value="1"/>
</dbReference>
<dbReference type="EMBL" id="JAAGOA010000002">
    <property type="protein sequence ID" value="NED99405.1"/>
    <property type="molecule type" value="Genomic_DNA"/>
</dbReference>
<evidence type="ECO:0000256" key="1">
    <source>
        <dbReference type="ARBA" id="ARBA00009981"/>
    </source>
</evidence>
<gene>
    <name evidence="3" type="ORF">G1H10_04415</name>
</gene>
<reference evidence="3 4" key="1">
    <citation type="submission" date="2020-02" db="EMBL/GenBank/DDBJ databases">
        <authorList>
            <person name="Li X.-J."/>
            <person name="Han X.-M."/>
        </authorList>
    </citation>
    <scope>NUCLEOTIDE SEQUENCE [LARGE SCALE GENOMIC DNA]</scope>
    <source>
        <strain evidence="3 4">CCTCC AB 2017055</strain>
    </source>
</reference>
<dbReference type="InterPro" id="IPR006442">
    <property type="entry name" value="Antitoxin_Phd/YefM"/>
</dbReference>
<organism evidence="3 4">
    <name type="scientific">Phytoactinopolyspora halotolerans</name>
    <dbReference type="NCBI Taxonomy" id="1981512"/>
    <lineage>
        <taxon>Bacteria</taxon>
        <taxon>Bacillati</taxon>
        <taxon>Actinomycetota</taxon>
        <taxon>Actinomycetes</taxon>
        <taxon>Jiangellales</taxon>
        <taxon>Jiangellaceae</taxon>
        <taxon>Phytoactinopolyspora</taxon>
    </lineage>
</organism>
<comment type="caution">
    <text evidence="3">The sequence shown here is derived from an EMBL/GenBank/DDBJ whole genome shotgun (WGS) entry which is preliminary data.</text>
</comment>
<dbReference type="InterPro" id="IPR051405">
    <property type="entry name" value="phD/YefM_antitoxin"/>
</dbReference>
<comment type="similarity">
    <text evidence="1 2">Belongs to the phD/YefM antitoxin family.</text>
</comment>
<dbReference type="Gene3D" id="3.40.1620.10">
    <property type="entry name" value="YefM-like domain"/>
    <property type="match status" value="1"/>
</dbReference>
<dbReference type="RefSeq" id="WP_163733145.1">
    <property type="nucleotide sequence ID" value="NZ_JAAGOA010000002.1"/>
</dbReference>
<name>A0A6L9S2H1_9ACTN</name>
<proteinExistence type="inferred from homology"/>
<dbReference type="InterPro" id="IPR036165">
    <property type="entry name" value="YefM-like_sf"/>
</dbReference>
<sequence length="104" mass="11609">MDMPKVDHAWSVAEAKARLSEVIDRAEREGPQIISRRGKEAVVVVSIEEWHKKSTRKGTLAEFFAASPLVGSDVVIERARGQMRQVDFDDLDAEEDVESESIGL</sequence>
<dbReference type="PANTHER" id="PTHR33713">
    <property type="entry name" value="ANTITOXIN YAFN-RELATED"/>
    <property type="match status" value="1"/>
</dbReference>